<proteinExistence type="inferred from homology"/>
<evidence type="ECO:0000313" key="5">
    <source>
        <dbReference type="Proteomes" id="UP000032180"/>
    </source>
</evidence>
<reference evidence="4 5" key="1">
    <citation type="submission" date="2012-08" db="EMBL/GenBank/DDBJ databases">
        <title>Oryza genome evolution.</title>
        <authorList>
            <person name="Wing R.A."/>
        </authorList>
    </citation>
    <scope>NUCLEOTIDE SEQUENCE</scope>
</reference>
<dbReference type="Gramene" id="LPERR03G00340.1">
    <property type="protein sequence ID" value="LPERR03G00340.1"/>
    <property type="gene ID" value="LPERR03G00340"/>
</dbReference>
<organism evidence="4 5">
    <name type="scientific">Leersia perrieri</name>
    <dbReference type="NCBI Taxonomy" id="77586"/>
    <lineage>
        <taxon>Eukaryota</taxon>
        <taxon>Viridiplantae</taxon>
        <taxon>Streptophyta</taxon>
        <taxon>Embryophyta</taxon>
        <taxon>Tracheophyta</taxon>
        <taxon>Spermatophyta</taxon>
        <taxon>Magnoliopsida</taxon>
        <taxon>Liliopsida</taxon>
        <taxon>Poales</taxon>
        <taxon>Poaceae</taxon>
        <taxon>BOP clade</taxon>
        <taxon>Oryzoideae</taxon>
        <taxon>Oryzeae</taxon>
        <taxon>Oryzinae</taxon>
        <taxon>Leersia</taxon>
    </lineage>
</organism>
<dbReference type="STRING" id="77586.A0A0D9VNB2"/>
<protein>
    <submittedName>
        <fullName evidence="4">Uncharacterized protein</fullName>
    </submittedName>
</protein>
<dbReference type="Proteomes" id="UP000032180">
    <property type="component" value="Chromosome 3"/>
</dbReference>
<dbReference type="Pfam" id="PF03514">
    <property type="entry name" value="GRAS"/>
    <property type="match status" value="1"/>
</dbReference>
<keyword evidence="1" id="KW-0805">Transcription regulation</keyword>
<dbReference type="PROSITE" id="PS50985">
    <property type="entry name" value="GRAS"/>
    <property type="match status" value="1"/>
</dbReference>
<reference evidence="5" key="2">
    <citation type="submission" date="2013-12" db="EMBL/GenBank/DDBJ databases">
        <authorList>
            <person name="Yu Y."/>
            <person name="Lee S."/>
            <person name="de Baynast K."/>
            <person name="Wissotski M."/>
            <person name="Liu L."/>
            <person name="Talag J."/>
            <person name="Goicoechea J."/>
            <person name="Angelova A."/>
            <person name="Jetty R."/>
            <person name="Kudrna D."/>
            <person name="Golser W."/>
            <person name="Rivera L."/>
            <person name="Zhang J."/>
            <person name="Wing R."/>
        </authorList>
    </citation>
    <scope>NUCLEOTIDE SEQUENCE</scope>
</reference>
<dbReference type="InterPro" id="IPR005202">
    <property type="entry name" value="TF_GRAS"/>
</dbReference>
<evidence type="ECO:0000256" key="3">
    <source>
        <dbReference type="PROSITE-ProRule" id="PRU01191"/>
    </source>
</evidence>
<feature type="region of interest" description="SAW" evidence="3">
    <location>
        <begin position="329"/>
        <end position="401"/>
    </location>
</feature>
<feature type="short sequence motif" description="VHIID" evidence="3">
    <location>
        <begin position="155"/>
        <end position="159"/>
    </location>
</feature>
<keyword evidence="2" id="KW-0804">Transcription</keyword>
<evidence type="ECO:0000256" key="2">
    <source>
        <dbReference type="ARBA" id="ARBA00023163"/>
    </source>
</evidence>
<dbReference type="EnsemblPlants" id="LPERR03G00340.1">
    <property type="protein sequence ID" value="LPERR03G00340.1"/>
    <property type="gene ID" value="LPERR03G00340"/>
</dbReference>
<reference evidence="4" key="3">
    <citation type="submission" date="2015-04" db="UniProtKB">
        <authorList>
            <consortium name="EnsemblPlants"/>
        </authorList>
    </citation>
    <scope>IDENTIFICATION</scope>
</reference>
<dbReference type="eggNOG" id="ENOG502QQQC">
    <property type="taxonomic scope" value="Eukaryota"/>
</dbReference>
<dbReference type="PANTHER" id="PTHR31636">
    <property type="entry name" value="OSJNBA0084A10.13 PROTEIN-RELATED"/>
    <property type="match status" value="1"/>
</dbReference>
<evidence type="ECO:0000313" key="4">
    <source>
        <dbReference type="EnsemblPlants" id="LPERR03G00340.1"/>
    </source>
</evidence>
<comment type="similarity">
    <text evidence="3">Belongs to the GRAS family.</text>
</comment>
<dbReference type="HOGENOM" id="CLU_013139_0_0_1"/>
<dbReference type="AlphaFoldDB" id="A0A0D9VNB2"/>
<keyword evidence="5" id="KW-1185">Reference proteome</keyword>
<accession>A0A0D9VNB2</accession>
<sequence>MDNNHLYFHDPQQIMSPVHHDTKPPPFAAAAALPFEQPASDDSSTAVVVDQVAQAAKLAESGDLFAARQILNRPPHRLPAAATPLLRSAFYFNDALRAALSSSSPPPAASTPVDVLLKLTAYKAFSDASPVLRFAHFTCVQALLDELASSSATCIHVLDFDIAVGDQWASLMHDLAHRRQHAAFKLTALVTTASHHPLELHLLHHTLSTLAADLGVPFRFAVFNLDATDLTALLSLAAAGDAIAVRLPVGSVHASVLHLLRRLGARLVVSVDRGWWCERGELPFAAHIMQALQSTAFLLDSLDAVGTDSDVAAKIERFWVRPRIDDCVRAATAGCGEKTAAWRATLASAGFVPVQVSGLAEAQAESLLKKMAVRGFRLERRGGSLFLHWQRGLLASVSAWRC</sequence>
<name>A0A0D9VNB2_9ORYZ</name>
<comment type="caution">
    <text evidence="3">Lacks conserved residue(s) required for the propagation of feature annotation.</text>
</comment>
<evidence type="ECO:0000256" key="1">
    <source>
        <dbReference type="ARBA" id="ARBA00023015"/>
    </source>
</evidence>